<dbReference type="FunFam" id="3.40.50.720:FF:000084">
    <property type="entry name" value="Short-chain dehydrogenase reductase"/>
    <property type="match status" value="1"/>
</dbReference>
<dbReference type="PANTHER" id="PTHR42760:SF121">
    <property type="entry name" value="3-OXOACYL-(ACYL-CARRIER-PROTEIN) REDUCTASE"/>
    <property type="match status" value="1"/>
</dbReference>
<dbReference type="GO" id="GO:0006633">
    <property type="term" value="P:fatty acid biosynthetic process"/>
    <property type="evidence" value="ECO:0007669"/>
    <property type="project" value="TreeGrafter"/>
</dbReference>
<keyword evidence="4" id="KW-1185">Reference proteome</keyword>
<dbReference type="PROSITE" id="PS00061">
    <property type="entry name" value="ADH_SHORT"/>
    <property type="match status" value="1"/>
</dbReference>
<keyword evidence="2" id="KW-0521">NADP</keyword>
<name>A0A9W8NY95_9AGAR</name>
<dbReference type="EMBL" id="JANVFU010000009">
    <property type="protein sequence ID" value="KAJ3743197.1"/>
    <property type="molecule type" value="Genomic_DNA"/>
</dbReference>
<dbReference type="InterPro" id="IPR020904">
    <property type="entry name" value="Sc_DH/Rdtase_CS"/>
</dbReference>
<dbReference type="Proteomes" id="UP001142393">
    <property type="component" value="Unassembled WGS sequence"/>
</dbReference>
<sequence length="257" mass="26904">MSGIAFVTGASQGIGKSIATRLASDGFEIAVNDIAAKSSALEAVKKEIQELTGKHALICVGDVSVEENVKAMIDEVVKTFGSLDVASIMVANAGVCPCGPLNDVTLDEWERAFAINVRGTFLCYKYASLQMIAQGKGGRLIGASSGAGKQGQQMMGLYASTKFAIRGLTQSAAMEYGKHQITVNAYCPGPIDTEMGRPCVIATALATLTDLQYAKMSAVGRIGDPTDVANLVSFLASKHSGYMTGNFININGGILFD</sequence>
<dbReference type="GO" id="GO:0048038">
    <property type="term" value="F:quinone binding"/>
    <property type="evidence" value="ECO:0007669"/>
    <property type="project" value="TreeGrafter"/>
</dbReference>
<dbReference type="Gene3D" id="3.40.50.720">
    <property type="entry name" value="NAD(P)-binding Rossmann-like Domain"/>
    <property type="match status" value="1"/>
</dbReference>
<dbReference type="Pfam" id="PF13561">
    <property type="entry name" value="adh_short_C2"/>
    <property type="match status" value="1"/>
</dbReference>
<evidence type="ECO:0000313" key="3">
    <source>
        <dbReference type="EMBL" id="KAJ3743197.1"/>
    </source>
</evidence>
<organism evidence="3 4">
    <name type="scientific">Lentinula detonsa</name>
    <dbReference type="NCBI Taxonomy" id="2804962"/>
    <lineage>
        <taxon>Eukaryota</taxon>
        <taxon>Fungi</taxon>
        <taxon>Dikarya</taxon>
        <taxon>Basidiomycota</taxon>
        <taxon>Agaricomycotina</taxon>
        <taxon>Agaricomycetes</taxon>
        <taxon>Agaricomycetidae</taxon>
        <taxon>Agaricales</taxon>
        <taxon>Marasmiineae</taxon>
        <taxon>Omphalotaceae</taxon>
        <taxon>Lentinula</taxon>
    </lineage>
</organism>
<evidence type="ECO:0000313" key="4">
    <source>
        <dbReference type="Proteomes" id="UP001142393"/>
    </source>
</evidence>
<comment type="similarity">
    <text evidence="1">Belongs to the short-chain dehydrogenases/reductases (SDR) family.</text>
</comment>
<protein>
    <submittedName>
        <fullName evidence="3">NAD-binding protein</fullName>
    </submittedName>
</protein>
<dbReference type="AlphaFoldDB" id="A0A9W8NY95"/>
<reference evidence="3 4" key="1">
    <citation type="journal article" date="2023" name="Proc. Natl. Acad. Sci. U.S.A.">
        <title>A global phylogenomic analysis of the shiitake genus Lentinula.</title>
        <authorList>
            <person name="Sierra-Patev S."/>
            <person name="Min B."/>
            <person name="Naranjo-Ortiz M."/>
            <person name="Looney B."/>
            <person name="Konkel Z."/>
            <person name="Slot J.C."/>
            <person name="Sakamoto Y."/>
            <person name="Steenwyk J.L."/>
            <person name="Rokas A."/>
            <person name="Carro J."/>
            <person name="Camarero S."/>
            <person name="Ferreira P."/>
            <person name="Molpeceres G."/>
            <person name="Ruiz-Duenas F.J."/>
            <person name="Serrano A."/>
            <person name="Henrissat B."/>
            <person name="Drula E."/>
            <person name="Hughes K.W."/>
            <person name="Mata J.L."/>
            <person name="Ishikawa N.K."/>
            <person name="Vargas-Isla R."/>
            <person name="Ushijima S."/>
            <person name="Smith C.A."/>
            <person name="Donoghue J."/>
            <person name="Ahrendt S."/>
            <person name="Andreopoulos W."/>
            <person name="He G."/>
            <person name="LaButti K."/>
            <person name="Lipzen A."/>
            <person name="Ng V."/>
            <person name="Riley R."/>
            <person name="Sandor L."/>
            <person name="Barry K."/>
            <person name="Martinez A.T."/>
            <person name="Xiao Y."/>
            <person name="Gibbons J.G."/>
            <person name="Terashima K."/>
            <person name="Grigoriev I.V."/>
            <person name="Hibbett D."/>
        </authorList>
    </citation>
    <scope>NUCLEOTIDE SEQUENCE [LARGE SCALE GENOMIC DNA]</scope>
    <source>
        <strain evidence="3 4">TFB7810</strain>
    </source>
</reference>
<comment type="caution">
    <text evidence="3">The sequence shown here is derived from an EMBL/GenBank/DDBJ whole genome shotgun (WGS) entry which is preliminary data.</text>
</comment>
<evidence type="ECO:0000256" key="1">
    <source>
        <dbReference type="ARBA" id="ARBA00006484"/>
    </source>
</evidence>
<dbReference type="PANTHER" id="PTHR42760">
    <property type="entry name" value="SHORT-CHAIN DEHYDROGENASES/REDUCTASES FAMILY MEMBER"/>
    <property type="match status" value="1"/>
</dbReference>
<dbReference type="PRINTS" id="PR00081">
    <property type="entry name" value="GDHRDH"/>
</dbReference>
<proteinExistence type="inferred from homology"/>
<accession>A0A9W8NY95</accession>
<dbReference type="InterPro" id="IPR036291">
    <property type="entry name" value="NAD(P)-bd_dom_sf"/>
</dbReference>
<dbReference type="InterPro" id="IPR002347">
    <property type="entry name" value="SDR_fam"/>
</dbReference>
<evidence type="ECO:0000256" key="2">
    <source>
        <dbReference type="ARBA" id="ARBA00022857"/>
    </source>
</evidence>
<gene>
    <name evidence="3" type="ORF">DFH05DRAFT_1536221</name>
</gene>
<dbReference type="GO" id="GO:0016616">
    <property type="term" value="F:oxidoreductase activity, acting on the CH-OH group of donors, NAD or NADP as acceptor"/>
    <property type="evidence" value="ECO:0007669"/>
    <property type="project" value="TreeGrafter"/>
</dbReference>
<dbReference type="SUPFAM" id="SSF51735">
    <property type="entry name" value="NAD(P)-binding Rossmann-fold domains"/>
    <property type="match status" value="1"/>
</dbReference>